<dbReference type="InterPro" id="IPR001638">
    <property type="entry name" value="Solute-binding_3/MltF_N"/>
</dbReference>
<dbReference type="PANTHER" id="PTHR35936">
    <property type="entry name" value="MEMBRANE-BOUND LYTIC MUREIN TRANSGLYCOSYLASE F"/>
    <property type="match status" value="1"/>
</dbReference>
<dbReference type="Proteomes" id="UP001143364">
    <property type="component" value="Unassembled WGS sequence"/>
</dbReference>
<evidence type="ECO:0000256" key="1">
    <source>
        <dbReference type="ARBA" id="ARBA00022729"/>
    </source>
</evidence>
<protein>
    <submittedName>
        <fullName evidence="3">Methanol oxidation protein</fullName>
    </submittedName>
</protein>
<accession>A0A9W6JHI2</accession>
<dbReference type="EMBL" id="BSFK01000005">
    <property type="protein sequence ID" value="GLK75935.1"/>
    <property type="molecule type" value="Genomic_DNA"/>
</dbReference>
<dbReference type="Gene3D" id="3.40.190.10">
    <property type="entry name" value="Periplasmic binding protein-like II"/>
    <property type="match status" value="2"/>
</dbReference>
<evidence type="ECO:0000313" key="3">
    <source>
        <dbReference type="EMBL" id="GLK75935.1"/>
    </source>
</evidence>
<dbReference type="NCBIfam" id="TIGR03871">
    <property type="entry name" value="ABC_peri_MoxJ_2"/>
    <property type="match status" value="1"/>
</dbReference>
<evidence type="ECO:0000313" key="4">
    <source>
        <dbReference type="Proteomes" id="UP001143364"/>
    </source>
</evidence>
<comment type="caution">
    <text evidence="3">The sequence shown here is derived from an EMBL/GenBank/DDBJ whole genome shotgun (WGS) entry which is preliminary data.</text>
</comment>
<reference evidence="3" key="2">
    <citation type="submission" date="2023-01" db="EMBL/GenBank/DDBJ databases">
        <authorList>
            <person name="Sun Q."/>
            <person name="Evtushenko L."/>
        </authorList>
    </citation>
    <scope>NUCLEOTIDE SEQUENCE</scope>
    <source>
        <strain evidence="3">VKM B-2555</strain>
    </source>
</reference>
<proteinExistence type="predicted"/>
<feature type="domain" description="Solute-binding protein family 3/N-terminal" evidence="2">
    <location>
        <begin position="76"/>
        <end position="303"/>
    </location>
</feature>
<dbReference type="PANTHER" id="PTHR35936:SF17">
    <property type="entry name" value="ARGININE-BINDING EXTRACELLULAR PROTEIN ARTP"/>
    <property type="match status" value="1"/>
</dbReference>
<reference evidence="3" key="1">
    <citation type="journal article" date="2014" name="Int. J. Syst. Evol. Microbiol.">
        <title>Complete genome sequence of Corynebacterium casei LMG S-19264T (=DSM 44701T), isolated from a smear-ripened cheese.</title>
        <authorList>
            <consortium name="US DOE Joint Genome Institute (JGI-PGF)"/>
            <person name="Walter F."/>
            <person name="Albersmeier A."/>
            <person name="Kalinowski J."/>
            <person name="Ruckert C."/>
        </authorList>
    </citation>
    <scope>NUCLEOTIDE SEQUENCE</scope>
    <source>
        <strain evidence="3">VKM B-2555</strain>
    </source>
</reference>
<dbReference type="SUPFAM" id="SSF53850">
    <property type="entry name" value="Periplasmic binding protein-like II"/>
    <property type="match status" value="1"/>
</dbReference>
<dbReference type="SMART" id="SM00062">
    <property type="entry name" value="PBPb"/>
    <property type="match status" value="1"/>
</dbReference>
<gene>
    <name evidence="3" type="ORF">GCM10008171_11890</name>
</gene>
<evidence type="ECO:0000259" key="2">
    <source>
        <dbReference type="SMART" id="SM00062"/>
    </source>
</evidence>
<name>A0A9W6JHI2_9HYPH</name>
<dbReference type="AlphaFoldDB" id="A0A9W6JHI2"/>
<keyword evidence="1" id="KW-0732">Signal</keyword>
<dbReference type="InterPro" id="IPR022448">
    <property type="entry name" value="Quinoprotein_dehydrogenase"/>
</dbReference>
<sequence length="320" mass="34767">MEMSVSRALRAFKTKAAPEKRRARSADLSARTRRIDVIASRTGRRVSRGFGLAALALLASMTAAAAQTSDLVSRATLRVCADPADLPLSSDKGDGFENKIADLLAKDLGVPVDYTWFPQATGFYRMTLGMKRCDVVMGYVAAGEPVLNTNPYFKSAWTLVVKKGSPLDGVDSLSDERLKTAHLGVVAGTAPASYLARNGLIGLARPYALTVDRRYESPAEDMLKAIAAGEIDGGILWGPIAGYFANKAGEGAFTVTPLVKDQGFPPLTYRITMGIRPNELNWKHRLNEFIAKNQNEINKILLDFHVPLLDEQNRPITAAE</sequence>
<organism evidence="3 4">
    <name type="scientific">Methylopila jiangsuensis</name>
    <dbReference type="NCBI Taxonomy" id="586230"/>
    <lineage>
        <taxon>Bacteria</taxon>
        <taxon>Pseudomonadati</taxon>
        <taxon>Pseudomonadota</taxon>
        <taxon>Alphaproteobacteria</taxon>
        <taxon>Hyphomicrobiales</taxon>
        <taxon>Methylopilaceae</taxon>
        <taxon>Methylopila</taxon>
    </lineage>
</organism>
<keyword evidence="4" id="KW-1185">Reference proteome</keyword>